<feature type="transmembrane region" description="Helical" evidence="10">
    <location>
        <begin position="6"/>
        <end position="27"/>
    </location>
</feature>
<keyword evidence="4 10" id="KW-0812">Transmembrane</keyword>
<dbReference type="GO" id="GO:0043495">
    <property type="term" value="F:protein-membrane adaptor activity"/>
    <property type="evidence" value="ECO:0007669"/>
    <property type="project" value="TreeGrafter"/>
</dbReference>
<sequence length="169" mass="18952">MLEVINGFLLVYFVILCSLSVLVPQLVKPIAACFARPSNEERTVWSQILKLKSEQKGISMKDEFAAYSKIQRKINKLEGQLKDDSQTRIGKNIAVKGTIQLALQIAVGVTTLLSVIWFRREPIVALKGDLFPLTTMLRYPSDMPNAISTHVWVLISNVSIRTLLKPIIS</sequence>
<dbReference type="InterPro" id="IPR028945">
    <property type="entry name" value="Get1"/>
</dbReference>
<keyword evidence="5" id="KW-0256">Endoplasmic reticulum</keyword>
<evidence type="ECO:0000256" key="8">
    <source>
        <dbReference type="ARBA" id="ARBA00032437"/>
    </source>
</evidence>
<dbReference type="AlphaFoldDB" id="A0A2A4IU02"/>
<dbReference type="STRING" id="7102.A0A2A4IU02"/>
<evidence type="ECO:0000313" key="11">
    <source>
        <dbReference type="EMBL" id="PCG62753.1"/>
    </source>
</evidence>
<dbReference type="PANTHER" id="PTHR42650">
    <property type="entry name" value="TAIL-ANCHORED PROTEIN INSERTION RECEPTOR WRB"/>
    <property type="match status" value="1"/>
</dbReference>
<evidence type="ECO:0000256" key="1">
    <source>
        <dbReference type="ARBA" id="ARBA00004477"/>
    </source>
</evidence>
<evidence type="ECO:0000256" key="3">
    <source>
        <dbReference type="ARBA" id="ARBA00017951"/>
    </source>
</evidence>
<comment type="caution">
    <text evidence="12">The sequence shown here is derived from an EMBL/GenBank/DDBJ whole genome shotgun (WGS) entry which is preliminary data.</text>
</comment>
<dbReference type="InterPro" id="IPR029012">
    <property type="entry name" value="Helix_hairpin_bin_sf"/>
</dbReference>
<accession>A0A2A4IU02</accession>
<proteinExistence type="inferred from homology"/>
<evidence type="ECO:0000256" key="4">
    <source>
        <dbReference type="ARBA" id="ARBA00022692"/>
    </source>
</evidence>
<evidence type="ECO:0000256" key="9">
    <source>
        <dbReference type="ARBA" id="ARBA00033006"/>
    </source>
</evidence>
<reference evidence="12" key="1">
    <citation type="submission" date="2017-09" db="EMBL/GenBank/DDBJ databases">
        <title>Contemporary evolution of a Lepidopteran species, Heliothis virescens, in response to modern agricultural practices.</title>
        <authorList>
            <person name="Fritz M.L."/>
            <person name="Deyonke A.M."/>
            <person name="Papanicolaou A."/>
            <person name="Micinski S."/>
            <person name="Westbrook J."/>
            <person name="Gould F."/>
        </authorList>
    </citation>
    <scope>NUCLEOTIDE SEQUENCE [LARGE SCALE GENOMIC DNA]</scope>
    <source>
        <strain evidence="12">HvINT-</strain>
        <tissue evidence="12">Whole body</tissue>
    </source>
</reference>
<evidence type="ECO:0000256" key="10">
    <source>
        <dbReference type="SAM" id="Phobius"/>
    </source>
</evidence>
<dbReference type="PANTHER" id="PTHR42650:SF1">
    <property type="entry name" value="GUIDED ENTRY OF TAIL-ANCHORED PROTEINS FACTOR 1"/>
    <property type="match status" value="1"/>
</dbReference>
<dbReference type="Pfam" id="PF04420">
    <property type="entry name" value="CHD5"/>
    <property type="match status" value="1"/>
</dbReference>
<dbReference type="GO" id="GO:0005789">
    <property type="term" value="C:endoplasmic reticulum membrane"/>
    <property type="evidence" value="ECO:0007669"/>
    <property type="project" value="UniProtKB-SubCell"/>
</dbReference>
<evidence type="ECO:0000256" key="5">
    <source>
        <dbReference type="ARBA" id="ARBA00022824"/>
    </source>
</evidence>
<keyword evidence="6 10" id="KW-1133">Transmembrane helix</keyword>
<dbReference type="EMBL" id="NWSH01007921">
    <property type="protein sequence ID" value="PCG62754.1"/>
    <property type="molecule type" value="Genomic_DNA"/>
</dbReference>
<dbReference type="GO" id="GO:0071816">
    <property type="term" value="P:tail-anchored membrane protein insertion into ER membrane"/>
    <property type="evidence" value="ECO:0007669"/>
    <property type="project" value="InterPro"/>
</dbReference>
<evidence type="ECO:0000256" key="2">
    <source>
        <dbReference type="ARBA" id="ARBA00010799"/>
    </source>
</evidence>
<dbReference type="Gene3D" id="1.10.287.660">
    <property type="entry name" value="Helix hairpin bin"/>
    <property type="match status" value="1"/>
</dbReference>
<organism evidence="12">
    <name type="scientific">Heliothis virescens</name>
    <name type="common">Tobacco budworm moth</name>
    <dbReference type="NCBI Taxonomy" id="7102"/>
    <lineage>
        <taxon>Eukaryota</taxon>
        <taxon>Metazoa</taxon>
        <taxon>Ecdysozoa</taxon>
        <taxon>Arthropoda</taxon>
        <taxon>Hexapoda</taxon>
        <taxon>Insecta</taxon>
        <taxon>Pterygota</taxon>
        <taxon>Neoptera</taxon>
        <taxon>Endopterygota</taxon>
        <taxon>Lepidoptera</taxon>
        <taxon>Glossata</taxon>
        <taxon>Ditrysia</taxon>
        <taxon>Noctuoidea</taxon>
        <taxon>Noctuidae</taxon>
        <taxon>Heliothinae</taxon>
        <taxon>Heliothis</taxon>
    </lineage>
</organism>
<name>A0A2A4IU02_HELVI</name>
<gene>
    <name evidence="11" type="ORF">B5V51_13724</name>
    <name evidence="12" type="ORF">B5V51_13725</name>
</gene>
<dbReference type="GO" id="GO:0043529">
    <property type="term" value="C:GET complex"/>
    <property type="evidence" value="ECO:0007669"/>
    <property type="project" value="TreeGrafter"/>
</dbReference>
<dbReference type="EMBL" id="NWSH01007921">
    <property type="protein sequence ID" value="PCG62753.1"/>
    <property type="molecule type" value="Genomic_DNA"/>
</dbReference>
<evidence type="ECO:0000313" key="12">
    <source>
        <dbReference type="EMBL" id="PCG62754.1"/>
    </source>
</evidence>
<evidence type="ECO:0000256" key="7">
    <source>
        <dbReference type="ARBA" id="ARBA00023136"/>
    </source>
</evidence>
<keyword evidence="7 10" id="KW-0472">Membrane</keyword>
<comment type="similarity">
    <text evidence="2">Belongs to the WRB/GET1 family.</text>
</comment>
<evidence type="ECO:0000256" key="6">
    <source>
        <dbReference type="ARBA" id="ARBA00022989"/>
    </source>
</evidence>
<protein>
    <recommendedName>
        <fullName evidence="3">Guided entry of tail-anchored proteins factor 1</fullName>
    </recommendedName>
    <alternativeName>
        <fullName evidence="8">Tail-anchored protein insertion receptor WRB</fullName>
    </alternativeName>
    <alternativeName>
        <fullName evidence="9">Tryptophan-rich basic protein</fullName>
    </alternativeName>
</protein>
<comment type="subcellular location">
    <subcellularLocation>
        <location evidence="1">Endoplasmic reticulum membrane</location>
        <topology evidence="1">Multi-pass membrane protein</topology>
    </subcellularLocation>
</comment>